<evidence type="ECO:0000313" key="1">
    <source>
        <dbReference type="EMBL" id="KPU44818.1"/>
    </source>
</evidence>
<accession>A0A0P8WAR8</accession>
<comment type="caution">
    <text evidence="1">The sequence shown here is derived from an EMBL/GenBank/DDBJ whole genome shotgun (WGS) entry which is preliminary data.</text>
</comment>
<evidence type="ECO:0008006" key="3">
    <source>
        <dbReference type="Google" id="ProtNLM"/>
    </source>
</evidence>
<dbReference type="EMBL" id="LKET01000029">
    <property type="protein sequence ID" value="KPU44818.1"/>
    <property type="molecule type" value="Genomic_DNA"/>
</dbReference>
<sequence>MGILRDVFGPSREEIWTKLSEEIGADYVNGGFWKGDKVVAKVGDWTIILDTYTVSTGKSSVTYTRMRAPYVNKDGFRFKIYRKGIFSDLGKLFGMQDVEVGYEGFDRDFIIQGTDTEKLKELFANQKIRELIEYQPGIHLEVKDDEGWFGSQFPEGVDELCFQVTGVIKEVEVLKMLYFLFAVVLNQLCLMGSAYEDDPEIELK</sequence>
<gene>
    <name evidence="1" type="ORF">OXPF_19040</name>
</gene>
<name>A0A0P8WAR8_9CLOT</name>
<dbReference type="RefSeq" id="WP_054874938.1">
    <property type="nucleotide sequence ID" value="NZ_LKET01000029.1"/>
</dbReference>
<protein>
    <recommendedName>
        <fullName evidence="3">DUF3137 domain-containing protein</fullName>
    </recommendedName>
</protein>
<proteinExistence type="predicted"/>
<dbReference type="STRING" id="36849.OXPF_19040"/>
<dbReference type="AlphaFoldDB" id="A0A0P8WAR8"/>
<evidence type="ECO:0000313" key="2">
    <source>
        <dbReference type="Proteomes" id="UP000050326"/>
    </source>
</evidence>
<dbReference type="OrthoDB" id="262374at2"/>
<dbReference type="Proteomes" id="UP000050326">
    <property type="component" value="Unassembled WGS sequence"/>
</dbReference>
<keyword evidence="2" id="KW-1185">Reference proteome</keyword>
<reference evidence="1 2" key="1">
    <citation type="submission" date="2015-09" db="EMBL/GenBank/DDBJ databases">
        <title>Genome sequence of Oxobacter pfennigii DSM 3222.</title>
        <authorList>
            <person name="Poehlein A."/>
            <person name="Bengelsdorf F.R."/>
            <person name="Schiel-Bengelsdorf B."/>
            <person name="Duerre P."/>
            <person name="Daniel R."/>
        </authorList>
    </citation>
    <scope>NUCLEOTIDE SEQUENCE [LARGE SCALE GENOMIC DNA]</scope>
    <source>
        <strain evidence="1 2">DSM 3222</strain>
    </source>
</reference>
<organism evidence="1 2">
    <name type="scientific">Oxobacter pfennigii</name>
    <dbReference type="NCBI Taxonomy" id="36849"/>
    <lineage>
        <taxon>Bacteria</taxon>
        <taxon>Bacillati</taxon>
        <taxon>Bacillota</taxon>
        <taxon>Clostridia</taxon>
        <taxon>Eubacteriales</taxon>
        <taxon>Clostridiaceae</taxon>
        <taxon>Oxobacter</taxon>
    </lineage>
</organism>
<dbReference type="PATRIC" id="fig|36849.3.peg.2004"/>